<sequence length="342" mass="36180">MKTWTGRILLAMVAALCLAAAGCSSDSKTPSHASSDGKTTTGDSSAFPVTIDSAVGKATIPARPERVVTIGWGSQDAALALGVTPVGMQDMSGDTGDKTGILPWDAPKLHGAEPTLLKYATGDVPYEQIAALRPDVILAVDSGLTGAQYQQLSRIAPTVGYPGKPWLTSWQDQLRLVGKALGMSTEATALEKSTDKLIADAKARHPEFTGKTVAFGSGTTTSSYNLYLSSDTRVQLLHQLGFTVSPSLPSSAKSFAAQLSLEKLDSIDSDVLVSWYLSKPVQQQLEANTLFRRMPAVERGGYVPLTDPAMVYATSAVSVLSLPWMLDRYLPLLSTAAKGKTS</sequence>
<gene>
    <name evidence="8" type="ORF">ACFPC0_00095</name>
</gene>
<feature type="chain" id="PRO_5046595474" evidence="6">
    <location>
        <begin position="20"/>
        <end position="342"/>
    </location>
</feature>
<dbReference type="Pfam" id="PF01497">
    <property type="entry name" value="Peripla_BP_2"/>
    <property type="match status" value="1"/>
</dbReference>
<name>A0ABV8T539_9ACTN</name>
<dbReference type="Proteomes" id="UP001595824">
    <property type="component" value="Unassembled WGS sequence"/>
</dbReference>
<dbReference type="PROSITE" id="PS50983">
    <property type="entry name" value="FE_B12_PBP"/>
    <property type="match status" value="1"/>
</dbReference>
<dbReference type="PANTHER" id="PTHR30532">
    <property type="entry name" value="IRON III DICITRATE-BINDING PERIPLASMIC PROTEIN"/>
    <property type="match status" value="1"/>
</dbReference>
<dbReference type="PANTHER" id="PTHR30532:SF24">
    <property type="entry name" value="FERRIC ENTEROBACTIN-BINDING PERIPLASMIC PROTEIN FEPB"/>
    <property type="match status" value="1"/>
</dbReference>
<evidence type="ECO:0000313" key="8">
    <source>
        <dbReference type="EMBL" id="MFC4326253.1"/>
    </source>
</evidence>
<protein>
    <submittedName>
        <fullName evidence="8">Iron-siderophore ABC transporter substrate-binding protein</fullName>
    </submittedName>
</protein>
<comment type="similarity">
    <text evidence="2">Belongs to the bacterial solute-binding protein 8 family.</text>
</comment>
<evidence type="ECO:0000256" key="2">
    <source>
        <dbReference type="ARBA" id="ARBA00008814"/>
    </source>
</evidence>
<feature type="domain" description="Fe/B12 periplasmic-binding" evidence="7">
    <location>
        <begin position="66"/>
        <end position="337"/>
    </location>
</feature>
<dbReference type="Gene3D" id="3.40.50.1980">
    <property type="entry name" value="Nitrogenase molybdenum iron protein domain"/>
    <property type="match status" value="2"/>
</dbReference>
<dbReference type="RefSeq" id="WP_381736338.1">
    <property type="nucleotide sequence ID" value="NZ_JBHSDP010000002.1"/>
</dbReference>
<evidence type="ECO:0000256" key="5">
    <source>
        <dbReference type="SAM" id="MobiDB-lite"/>
    </source>
</evidence>
<dbReference type="InterPro" id="IPR051313">
    <property type="entry name" value="Bact_iron-sidero_bind"/>
</dbReference>
<comment type="subcellular location">
    <subcellularLocation>
        <location evidence="1">Cell envelope</location>
    </subcellularLocation>
</comment>
<evidence type="ECO:0000313" key="9">
    <source>
        <dbReference type="Proteomes" id="UP001595824"/>
    </source>
</evidence>
<proteinExistence type="inferred from homology"/>
<reference evidence="9" key="1">
    <citation type="journal article" date="2019" name="Int. J. Syst. Evol. Microbiol.">
        <title>The Global Catalogue of Microorganisms (GCM) 10K type strain sequencing project: providing services to taxonomists for standard genome sequencing and annotation.</title>
        <authorList>
            <consortium name="The Broad Institute Genomics Platform"/>
            <consortium name="The Broad Institute Genome Sequencing Center for Infectious Disease"/>
            <person name="Wu L."/>
            <person name="Ma J."/>
        </authorList>
    </citation>
    <scope>NUCLEOTIDE SEQUENCE [LARGE SCALE GENOMIC DNA]</scope>
    <source>
        <strain evidence="9">PCU 347</strain>
    </source>
</reference>
<dbReference type="InterPro" id="IPR002491">
    <property type="entry name" value="ABC_transptr_periplasmic_BD"/>
</dbReference>
<dbReference type="CDD" id="cd01146">
    <property type="entry name" value="FhuD"/>
    <property type="match status" value="1"/>
</dbReference>
<keyword evidence="4 6" id="KW-0732">Signal</keyword>
<keyword evidence="3" id="KW-0813">Transport</keyword>
<dbReference type="EMBL" id="JBHSDP010000002">
    <property type="protein sequence ID" value="MFC4326253.1"/>
    <property type="molecule type" value="Genomic_DNA"/>
</dbReference>
<feature type="signal peptide" evidence="6">
    <location>
        <begin position="1"/>
        <end position="19"/>
    </location>
</feature>
<evidence type="ECO:0000256" key="3">
    <source>
        <dbReference type="ARBA" id="ARBA00022448"/>
    </source>
</evidence>
<evidence type="ECO:0000259" key="7">
    <source>
        <dbReference type="PROSITE" id="PS50983"/>
    </source>
</evidence>
<feature type="region of interest" description="Disordered" evidence="5">
    <location>
        <begin position="25"/>
        <end position="46"/>
    </location>
</feature>
<evidence type="ECO:0000256" key="1">
    <source>
        <dbReference type="ARBA" id="ARBA00004196"/>
    </source>
</evidence>
<keyword evidence="9" id="KW-1185">Reference proteome</keyword>
<organism evidence="8 9">
    <name type="scientific">Streptomyces andamanensis</name>
    <dbReference type="NCBI Taxonomy" id="1565035"/>
    <lineage>
        <taxon>Bacteria</taxon>
        <taxon>Bacillati</taxon>
        <taxon>Actinomycetota</taxon>
        <taxon>Actinomycetes</taxon>
        <taxon>Kitasatosporales</taxon>
        <taxon>Streptomycetaceae</taxon>
        <taxon>Streptomyces</taxon>
    </lineage>
</organism>
<feature type="compositionally biased region" description="Low complexity" evidence="5">
    <location>
        <begin position="34"/>
        <end position="45"/>
    </location>
</feature>
<dbReference type="PROSITE" id="PS51257">
    <property type="entry name" value="PROKAR_LIPOPROTEIN"/>
    <property type="match status" value="1"/>
</dbReference>
<dbReference type="SUPFAM" id="SSF53807">
    <property type="entry name" value="Helical backbone' metal receptor"/>
    <property type="match status" value="1"/>
</dbReference>
<accession>A0ABV8T539</accession>
<comment type="caution">
    <text evidence="8">The sequence shown here is derived from an EMBL/GenBank/DDBJ whole genome shotgun (WGS) entry which is preliminary data.</text>
</comment>
<evidence type="ECO:0000256" key="4">
    <source>
        <dbReference type="ARBA" id="ARBA00022729"/>
    </source>
</evidence>
<evidence type="ECO:0000256" key="6">
    <source>
        <dbReference type="SAM" id="SignalP"/>
    </source>
</evidence>